<dbReference type="InterPro" id="IPR017451">
    <property type="entry name" value="F-box-assoc_interact_dom"/>
</dbReference>
<proteinExistence type="predicted"/>
<organism evidence="2 3">
    <name type="scientific">Linum trigynum</name>
    <dbReference type="NCBI Taxonomy" id="586398"/>
    <lineage>
        <taxon>Eukaryota</taxon>
        <taxon>Viridiplantae</taxon>
        <taxon>Streptophyta</taxon>
        <taxon>Embryophyta</taxon>
        <taxon>Tracheophyta</taxon>
        <taxon>Spermatophyta</taxon>
        <taxon>Magnoliopsida</taxon>
        <taxon>eudicotyledons</taxon>
        <taxon>Gunneridae</taxon>
        <taxon>Pentapetalae</taxon>
        <taxon>rosids</taxon>
        <taxon>fabids</taxon>
        <taxon>Malpighiales</taxon>
        <taxon>Linaceae</taxon>
        <taxon>Linum</taxon>
    </lineage>
</organism>
<protein>
    <recommendedName>
        <fullName evidence="1">F-box domain-containing protein</fullName>
    </recommendedName>
</protein>
<evidence type="ECO:0000313" key="2">
    <source>
        <dbReference type="EMBL" id="CAL1358363.1"/>
    </source>
</evidence>
<sequence length="420" mass="48074">MTEFKRATASRDDDHFPEDLMDGILVRLPSSCLRRFLCVSKSWYRLLSNPNFIYRHLFFIHNDYRRVPDDIMSRIPIISRDSNLRYCSLSCDSSRIEVETPFRDLPLPTVAANPSVFRSYYHKPPIVMGACGGLICVRYTGFHRNRIGLFDPATSEMKLLLPKVNDDEFPFPEYNTYWIAYGFGFDRATGEYKVVRVRKLSGHAGNRTSSIHVWSSTSVTDSWRKVEHDRGVGHSLPLGSSVSQEEIPQYCPAVRLGGRKGKCFWAGWRTTYLRVISFDMTREALEVKTLATPRCCDEHRLPKNADEPRVFMLKEETLAIFHVHGYSISFDIWVLLNNVGESWSKLFTIPTTSWSSMLMRPIGLSREGEVILWGAHAPAELHVLDPTTGQMYALPIEASNSRYPVQQLATYVPMELPLFG</sequence>
<dbReference type="Proteomes" id="UP001497516">
    <property type="component" value="Chromosome 1"/>
</dbReference>
<accession>A0AAV2CP96</accession>
<name>A0AAV2CP96_9ROSI</name>
<dbReference type="EMBL" id="OZ034813">
    <property type="protein sequence ID" value="CAL1358363.1"/>
    <property type="molecule type" value="Genomic_DNA"/>
</dbReference>
<evidence type="ECO:0000259" key="1">
    <source>
        <dbReference type="SMART" id="SM00256"/>
    </source>
</evidence>
<dbReference type="Pfam" id="PF00646">
    <property type="entry name" value="F-box"/>
    <property type="match status" value="1"/>
</dbReference>
<evidence type="ECO:0000313" key="3">
    <source>
        <dbReference type="Proteomes" id="UP001497516"/>
    </source>
</evidence>
<dbReference type="InterPro" id="IPR001810">
    <property type="entry name" value="F-box_dom"/>
</dbReference>
<reference evidence="2 3" key="1">
    <citation type="submission" date="2024-04" db="EMBL/GenBank/DDBJ databases">
        <authorList>
            <person name="Fracassetti M."/>
        </authorList>
    </citation>
    <scope>NUCLEOTIDE SEQUENCE [LARGE SCALE GENOMIC DNA]</scope>
</reference>
<dbReference type="PANTHER" id="PTHR31672:SF13">
    <property type="entry name" value="F-BOX PROTEIN CPR30-LIKE"/>
    <property type="match status" value="1"/>
</dbReference>
<dbReference type="Pfam" id="PF07734">
    <property type="entry name" value="FBA_1"/>
    <property type="match status" value="1"/>
</dbReference>
<dbReference type="InterPro" id="IPR006527">
    <property type="entry name" value="F-box-assoc_dom_typ1"/>
</dbReference>
<dbReference type="SUPFAM" id="SSF81383">
    <property type="entry name" value="F-box domain"/>
    <property type="match status" value="1"/>
</dbReference>
<dbReference type="SMART" id="SM00256">
    <property type="entry name" value="FBOX"/>
    <property type="match status" value="1"/>
</dbReference>
<dbReference type="AlphaFoldDB" id="A0AAV2CP96"/>
<keyword evidence="3" id="KW-1185">Reference proteome</keyword>
<dbReference type="InterPro" id="IPR050796">
    <property type="entry name" value="SCF_F-box_component"/>
</dbReference>
<dbReference type="NCBIfam" id="TIGR01640">
    <property type="entry name" value="F_box_assoc_1"/>
    <property type="match status" value="1"/>
</dbReference>
<dbReference type="CDD" id="cd22157">
    <property type="entry name" value="F-box_AtFBW1-like"/>
    <property type="match status" value="1"/>
</dbReference>
<feature type="domain" description="F-box" evidence="1">
    <location>
        <begin position="16"/>
        <end position="56"/>
    </location>
</feature>
<dbReference type="PANTHER" id="PTHR31672">
    <property type="entry name" value="BNACNNG10540D PROTEIN"/>
    <property type="match status" value="1"/>
</dbReference>
<dbReference type="InterPro" id="IPR036047">
    <property type="entry name" value="F-box-like_dom_sf"/>
</dbReference>
<gene>
    <name evidence="2" type="ORF">LTRI10_LOCUS5920</name>
</gene>